<dbReference type="EnsemblFungi" id="EJT73036">
    <property type="protein sequence ID" value="EJT73036"/>
    <property type="gene ID" value="GGTG_09887"/>
</dbReference>
<keyword evidence="6" id="KW-0472">Membrane</keyword>
<evidence type="ECO:0000256" key="7">
    <source>
        <dbReference type="SAM" id="MobiDB-lite"/>
    </source>
</evidence>
<dbReference type="InterPro" id="IPR029058">
    <property type="entry name" value="AB_hydrolase_fold"/>
</dbReference>
<evidence type="ECO:0000256" key="4">
    <source>
        <dbReference type="ARBA" id="ARBA00022824"/>
    </source>
</evidence>
<reference evidence="8" key="2">
    <citation type="submission" date="2010-07" db="EMBL/GenBank/DDBJ databases">
        <authorList>
            <consortium name="The Broad Institute Genome Sequencing Platform"/>
            <consortium name="Broad Institute Genome Sequencing Center for Infectious Disease"/>
            <person name="Ma L.-J."/>
            <person name="Dead R."/>
            <person name="Young S."/>
            <person name="Zeng Q."/>
            <person name="Koehrsen M."/>
            <person name="Alvarado L."/>
            <person name="Berlin A."/>
            <person name="Chapman S.B."/>
            <person name="Chen Z."/>
            <person name="Freedman E."/>
            <person name="Gellesch M."/>
            <person name="Goldberg J."/>
            <person name="Griggs A."/>
            <person name="Gujja S."/>
            <person name="Heilman E.R."/>
            <person name="Heiman D."/>
            <person name="Hepburn T."/>
            <person name="Howarth C."/>
            <person name="Jen D."/>
            <person name="Larson L."/>
            <person name="Mehta T."/>
            <person name="Neiman D."/>
            <person name="Pearson M."/>
            <person name="Roberts A."/>
            <person name="Saif S."/>
            <person name="Shea T."/>
            <person name="Shenoy N."/>
            <person name="Sisk P."/>
            <person name="Stolte C."/>
            <person name="Sykes S."/>
            <person name="Walk T."/>
            <person name="White J."/>
            <person name="Yandava C."/>
            <person name="Haas B."/>
            <person name="Nusbaum C."/>
            <person name="Birren B."/>
        </authorList>
    </citation>
    <scope>NUCLEOTIDE SEQUENCE</scope>
    <source>
        <strain evidence="8">R3-111a-1</strain>
    </source>
</reference>
<gene>
    <name evidence="9" type="primary">20350345</name>
    <name evidence="8" type="ORF">GGTG_09887</name>
</gene>
<comment type="subcellular location">
    <subcellularLocation>
        <location evidence="2">Endoplasmic reticulum</location>
    </subcellularLocation>
    <subcellularLocation>
        <location evidence="3">Membrane</location>
    </subcellularLocation>
    <subcellularLocation>
        <location evidence="1">Mitochondrion</location>
    </subcellularLocation>
</comment>
<evidence type="ECO:0000256" key="1">
    <source>
        <dbReference type="ARBA" id="ARBA00004173"/>
    </source>
</evidence>
<dbReference type="GO" id="GO:0005739">
    <property type="term" value="C:mitochondrion"/>
    <property type="evidence" value="ECO:0007669"/>
    <property type="project" value="UniProtKB-SubCell"/>
</dbReference>
<dbReference type="RefSeq" id="XP_009226010.1">
    <property type="nucleotide sequence ID" value="XM_009227746.1"/>
</dbReference>
<keyword evidence="10" id="KW-1185">Reference proteome</keyword>
<dbReference type="PANTHER" id="PTHR48182:SF2">
    <property type="entry name" value="PROTEIN SERAC1"/>
    <property type="match status" value="1"/>
</dbReference>
<evidence type="ECO:0000256" key="5">
    <source>
        <dbReference type="ARBA" id="ARBA00023128"/>
    </source>
</evidence>
<dbReference type="Proteomes" id="UP000006039">
    <property type="component" value="Unassembled WGS sequence"/>
</dbReference>
<feature type="region of interest" description="Disordered" evidence="7">
    <location>
        <begin position="82"/>
        <end position="105"/>
    </location>
</feature>
<dbReference type="GO" id="GO:0016020">
    <property type="term" value="C:membrane"/>
    <property type="evidence" value="ECO:0007669"/>
    <property type="project" value="UniProtKB-SubCell"/>
</dbReference>
<dbReference type="eggNOG" id="KOG2029">
    <property type="taxonomic scope" value="Eukaryota"/>
</dbReference>
<evidence type="ECO:0000256" key="2">
    <source>
        <dbReference type="ARBA" id="ARBA00004240"/>
    </source>
</evidence>
<dbReference type="GO" id="GO:0005783">
    <property type="term" value="C:endoplasmic reticulum"/>
    <property type="evidence" value="ECO:0007669"/>
    <property type="project" value="UniProtKB-SubCell"/>
</dbReference>
<dbReference type="Gene3D" id="3.40.50.1820">
    <property type="entry name" value="alpha/beta hydrolase"/>
    <property type="match status" value="1"/>
</dbReference>
<evidence type="ECO:0008006" key="11">
    <source>
        <dbReference type="Google" id="ProtNLM"/>
    </source>
</evidence>
<reference evidence="9" key="4">
    <citation type="journal article" date="2015" name="G3 (Bethesda)">
        <title>Genome sequences of three phytopathogenic species of the Magnaporthaceae family of fungi.</title>
        <authorList>
            <person name="Okagaki L.H."/>
            <person name="Nunes C.C."/>
            <person name="Sailsbery J."/>
            <person name="Clay B."/>
            <person name="Brown D."/>
            <person name="John T."/>
            <person name="Oh Y."/>
            <person name="Young N."/>
            <person name="Fitzgerald M."/>
            <person name="Haas B.J."/>
            <person name="Zeng Q."/>
            <person name="Young S."/>
            <person name="Adiconis X."/>
            <person name="Fan L."/>
            <person name="Levin J.Z."/>
            <person name="Mitchell T.K."/>
            <person name="Okubara P.A."/>
            <person name="Farman M.L."/>
            <person name="Kohn L.M."/>
            <person name="Birren B."/>
            <person name="Ma L.-J."/>
            <person name="Dean R.A."/>
        </authorList>
    </citation>
    <scope>NUCLEOTIDE SEQUENCE</scope>
    <source>
        <strain evidence="9">R3-111a-1</strain>
    </source>
</reference>
<keyword evidence="5" id="KW-0496">Mitochondrion</keyword>
<dbReference type="HOGENOM" id="CLU_1073802_0_0_1"/>
<evidence type="ECO:0000256" key="3">
    <source>
        <dbReference type="ARBA" id="ARBA00004370"/>
    </source>
</evidence>
<dbReference type="PANTHER" id="PTHR48182">
    <property type="entry name" value="PROTEIN SERAC1"/>
    <property type="match status" value="1"/>
</dbReference>
<proteinExistence type="predicted"/>
<dbReference type="SUPFAM" id="SSF53474">
    <property type="entry name" value="alpha/beta-Hydrolases"/>
    <property type="match status" value="1"/>
</dbReference>
<evidence type="ECO:0000256" key="6">
    <source>
        <dbReference type="ARBA" id="ARBA00023136"/>
    </source>
</evidence>
<dbReference type="EMBL" id="GL385399">
    <property type="protein sequence ID" value="EJT73036.1"/>
    <property type="molecule type" value="Genomic_DNA"/>
</dbReference>
<evidence type="ECO:0000313" key="10">
    <source>
        <dbReference type="Proteomes" id="UP000006039"/>
    </source>
</evidence>
<reference evidence="9" key="5">
    <citation type="submission" date="2018-04" db="UniProtKB">
        <authorList>
            <consortium name="EnsemblFungi"/>
        </authorList>
    </citation>
    <scope>IDENTIFICATION</scope>
    <source>
        <strain evidence="9">R3-111a-1</strain>
    </source>
</reference>
<reference evidence="8" key="3">
    <citation type="submission" date="2010-09" db="EMBL/GenBank/DDBJ databases">
        <title>Annotation of Gaeumannomyces graminis var. tritici R3-111a-1.</title>
        <authorList>
            <consortium name="The Broad Institute Genome Sequencing Platform"/>
            <person name="Ma L.-J."/>
            <person name="Dead R."/>
            <person name="Young S.K."/>
            <person name="Zeng Q."/>
            <person name="Gargeya S."/>
            <person name="Fitzgerald M."/>
            <person name="Haas B."/>
            <person name="Abouelleil A."/>
            <person name="Alvarado L."/>
            <person name="Arachchi H.M."/>
            <person name="Berlin A."/>
            <person name="Brown A."/>
            <person name="Chapman S.B."/>
            <person name="Chen Z."/>
            <person name="Dunbar C."/>
            <person name="Freedman E."/>
            <person name="Gearin G."/>
            <person name="Gellesch M."/>
            <person name="Goldberg J."/>
            <person name="Griggs A."/>
            <person name="Gujja S."/>
            <person name="Heiman D."/>
            <person name="Howarth C."/>
            <person name="Larson L."/>
            <person name="Lui A."/>
            <person name="MacDonald P.J.P."/>
            <person name="Mehta T."/>
            <person name="Montmayeur A."/>
            <person name="Murphy C."/>
            <person name="Neiman D."/>
            <person name="Pearson M."/>
            <person name="Priest M."/>
            <person name="Roberts A."/>
            <person name="Saif S."/>
            <person name="Shea T."/>
            <person name="Shenoy N."/>
            <person name="Sisk P."/>
            <person name="Stolte C."/>
            <person name="Sykes S."/>
            <person name="Yandava C."/>
            <person name="Wortman J."/>
            <person name="Nusbaum C."/>
            <person name="Birren B."/>
        </authorList>
    </citation>
    <scope>NUCLEOTIDE SEQUENCE</scope>
    <source>
        <strain evidence="8">R3-111a-1</strain>
    </source>
</reference>
<evidence type="ECO:0000313" key="9">
    <source>
        <dbReference type="EnsemblFungi" id="EJT73036"/>
    </source>
</evidence>
<feature type="region of interest" description="Disordered" evidence="7">
    <location>
        <begin position="1"/>
        <end position="27"/>
    </location>
</feature>
<dbReference type="AlphaFoldDB" id="J3P8Q2"/>
<protein>
    <recommendedName>
        <fullName evidence="11">DUF676 domain-containing protein</fullName>
    </recommendedName>
</protein>
<dbReference type="InterPro" id="IPR052374">
    <property type="entry name" value="SERAC1"/>
</dbReference>
<keyword evidence="4" id="KW-0256">Endoplasmic reticulum</keyword>
<name>J3P8Q2_GAET3</name>
<reference evidence="10" key="1">
    <citation type="submission" date="2010-07" db="EMBL/GenBank/DDBJ databases">
        <title>The genome sequence of Gaeumannomyces graminis var. tritici strain R3-111a-1.</title>
        <authorList>
            <consortium name="The Broad Institute Genome Sequencing Platform"/>
            <person name="Ma L.-J."/>
            <person name="Dead R."/>
            <person name="Young S."/>
            <person name="Zeng Q."/>
            <person name="Koehrsen M."/>
            <person name="Alvarado L."/>
            <person name="Berlin A."/>
            <person name="Chapman S.B."/>
            <person name="Chen Z."/>
            <person name="Freedman E."/>
            <person name="Gellesch M."/>
            <person name="Goldberg J."/>
            <person name="Griggs A."/>
            <person name="Gujja S."/>
            <person name="Heilman E.R."/>
            <person name="Heiman D."/>
            <person name="Hepburn T."/>
            <person name="Howarth C."/>
            <person name="Jen D."/>
            <person name="Larson L."/>
            <person name="Mehta T."/>
            <person name="Neiman D."/>
            <person name="Pearson M."/>
            <person name="Roberts A."/>
            <person name="Saif S."/>
            <person name="Shea T."/>
            <person name="Shenoy N."/>
            <person name="Sisk P."/>
            <person name="Stolte C."/>
            <person name="Sykes S."/>
            <person name="Walk T."/>
            <person name="White J."/>
            <person name="Yandava C."/>
            <person name="Haas B."/>
            <person name="Nusbaum C."/>
            <person name="Birren B."/>
        </authorList>
    </citation>
    <scope>NUCLEOTIDE SEQUENCE [LARGE SCALE GENOMIC DNA]</scope>
    <source>
        <strain evidence="10">R3-111a-1</strain>
    </source>
</reference>
<accession>J3P8Q2</accession>
<dbReference type="OrthoDB" id="1658288at2759"/>
<feature type="region of interest" description="Disordered" evidence="7">
    <location>
        <begin position="233"/>
        <end position="259"/>
    </location>
</feature>
<dbReference type="GeneID" id="20350345"/>
<dbReference type="VEuPathDB" id="FungiDB:GGTG_09887"/>
<organism evidence="8">
    <name type="scientific">Gaeumannomyces tritici (strain R3-111a-1)</name>
    <name type="common">Wheat and barley take-all root rot fungus</name>
    <name type="synonym">Gaeumannomyces graminis var. tritici</name>
    <dbReference type="NCBI Taxonomy" id="644352"/>
    <lineage>
        <taxon>Eukaryota</taxon>
        <taxon>Fungi</taxon>
        <taxon>Dikarya</taxon>
        <taxon>Ascomycota</taxon>
        <taxon>Pezizomycotina</taxon>
        <taxon>Sordariomycetes</taxon>
        <taxon>Sordariomycetidae</taxon>
        <taxon>Magnaporthales</taxon>
        <taxon>Magnaporthaceae</taxon>
        <taxon>Gaeumannomyces</taxon>
    </lineage>
</organism>
<evidence type="ECO:0000313" key="8">
    <source>
        <dbReference type="EMBL" id="EJT73036.1"/>
    </source>
</evidence>
<sequence>MAPVDTQPLCHLGAVSRQPDPQRPEPQGFVTSVAPVAVETNASAQDAVPPVGLTVLVAPDDPAFDVVFVHGFTGHPKRTWLHSRSPRLPCESGDGESSRTSSSRSSRIRGFLSPVFKPHKRYREVYWPQELLSETAPSARIATFGYDTNIKHRFHGQISQNSVYDISRDLLVSLTSVRTSSSADDRPLIFVAHSLGGIVVKELLRQSRGYTTHQRHLHSVFLSTRGVIFFGTPHGGSDPRGVQRASRSKDNCQHPTPQL</sequence>